<dbReference type="InterPro" id="IPR002641">
    <property type="entry name" value="PNPLA_dom"/>
</dbReference>
<dbReference type="OrthoDB" id="5086500at2759"/>
<dbReference type="PANTHER" id="PTHR24185:SF1">
    <property type="entry name" value="CALCIUM-INDEPENDENT PHOSPHOLIPASE A2-GAMMA"/>
    <property type="match status" value="1"/>
</dbReference>
<dbReference type="Gene3D" id="3.40.1090.10">
    <property type="entry name" value="Cytosolic phospholipase A2 catalytic domain"/>
    <property type="match status" value="1"/>
</dbReference>
<evidence type="ECO:0000313" key="7">
    <source>
        <dbReference type="Proteomes" id="UP000799291"/>
    </source>
</evidence>
<dbReference type="Gene3D" id="3.40.50.300">
    <property type="entry name" value="P-loop containing nucleotide triphosphate hydrolases"/>
    <property type="match status" value="1"/>
</dbReference>
<organism evidence="6 7">
    <name type="scientific">Lentithecium fluviatile CBS 122367</name>
    <dbReference type="NCBI Taxonomy" id="1168545"/>
    <lineage>
        <taxon>Eukaryota</taxon>
        <taxon>Fungi</taxon>
        <taxon>Dikarya</taxon>
        <taxon>Ascomycota</taxon>
        <taxon>Pezizomycotina</taxon>
        <taxon>Dothideomycetes</taxon>
        <taxon>Pleosporomycetidae</taxon>
        <taxon>Pleosporales</taxon>
        <taxon>Massarineae</taxon>
        <taxon>Lentitheciaceae</taxon>
        <taxon>Lentithecium</taxon>
    </lineage>
</organism>
<protein>
    <submittedName>
        <fullName evidence="6">FabD/lysophospholipase-like protein</fullName>
    </submittedName>
</protein>
<dbReference type="SUPFAM" id="SSF52151">
    <property type="entry name" value="FabD/lysophospholipase-like"/>
    <property type="match status" value="1"/>
</dbReference>
<name>A0A6G1JES0_9PLEO</name>
<dbReference type="GO" id="GO:0046486">
    <property type="term" value="P:glycerolipid metabolic process"/>
    <property type="evidence" value="ECO:0007669"/>
    <property type="project" value="UniProtKB-ARBA"/>
</dbReference>
<proteinExistence type="predicted"/>
<dbReference type="GO" id="GO:0016020">
    <property type="term" value="C:membrane"/>
    <property type="evidence" value="ECO:0007669"/>
    <property type="project" value="TreeGrafter"/>
</dbReference>
<dbReference type="Pfam" id="PF01734">
    <property type="entry name" value="Patatin"/>
    <property type="match status" value="1"/>
</dbReference>
<accession>A0A6G1JES0</accession>
<dbReference type="AlphaFoldDB" id="A0A6G1JES0"/>
<dbReference type="PROSITE" id="PS51635">
    <property type="entry name" value="PNPLA"/>
    <property type="match status" value="1"/>
</dbReference>
<dbReference type="EMBL" id="MU005573">
    <property type="protein sequence ID" value="KAF2688966.1"/>
    <property type="molecule type" value="Genomic_DNA"/>
</dbReference>
<evidence type="ECO:0000259" key="5">
    <source>
        <dbReference type="PROSITE" id="PS51635"/>
    </source>
</evidence>
<evidence type="ECO:0000313" key="6">
    <source>
        <dbReference type="EMBL" id="KAF2688966.1"/>
    </source>
</evidence>
<dbReference type="Pfam" id="PF00931">
    <property type="entry name" value="NB-ARC"/>
    <property type="match status" value="1"/>
</dbReference>
<dbReference type="CDD" id="cd07216">
    <property type="entry name" value="Pat17_PNPLA8_PNPLA9_like3"/>
    <property type="match status" value="1"/>
</dbReference>
<keyword evidence="7" id="KW-1185">Reference proteome</keyword>
<keyword evidence="3 4" id="KW-0443">Lipid metabolism</keyword>
<dbReference type="SUPFAM" id="SSF48452">
    <property type="entry name" value="TPR-like"/>
    <property type="match status" value="1"/>
</dbReference>
<evidence type="ECO:0000256" key="3">
    <source>
        <dbReference type="ARBA" id="ARBA00023098"/>
    </source>
</evidence>
<evidence type="ECO:0000256" key="2">
    <source>
        <dbReference type="ARBA" id="ARBA00022963"/>
    </source>
</evidence>
<dbReference type="InterPro" id="IPR002182">
    <property type="entry name" value="NB-ARC"/>
</dbReference>
<feature type="active site" description="Nucleophile" evidence="4">
    <location>
        <position position="62"/>
    </location>
</feature>
<feature type="short sequence motif" description="GXGXXG" evidence="4">
    <location>
        <begin position="20"/>
        <end position="25"/>
    </location>
</feature>
<dbReference type="Pfam" id="PF13374">
    <property type="entry name" value="TPR_10"/>
    <property type="match status" value="1"/>
</dbReference>
<dbReference type="PANTHER" id="PTHR24185">
    <property type="entry name" value="CALCIUM-INDEPENDENT PHOSPHOLIPASE A2-GAMMA"/>
    <property type="match status" value="1"/>
</dbReference>
<dbReference type="GO" id="GO:0043531">
    <property type="term" value="F:ADP binding"/>
    <property type="evidence" value="ECO:0007669"/>
    <property type="project" value="InterPro"/>
</dbReference>
<feature type="short sequence motif" description="DGA/G" evidence="4">
    <location>
        <begin position="203"/>
        <end position="205"/>
    </location>
</feature>
<feature type="short sequence motif" description="GXSXG" evidence="4">
    <location>
        <begin position="60"/>
        <end position="64"/>
    </location>
</feature>
<dbReference type="Pfam" id="PF13424">
    <property type="entry name" value="TPR_12"/>
    <property type="match status" value="1"/>
</dbReference>
<keyword evidence="1 4" id="KW-0378">Hydrolase</keyword>
<gene>
    <name evidence="6" type="ORF">K458DRAFT_360016</name>
</gene>
<sequence>MAQHAPPADDEPVNLLALDGGGIRGVSELLILDEIMRRVQYDLNLTEMPRPCDYFDLIGGTSTGGLIALMLGRLQMTTDESLRTYNSLARAIFSRDNKKWLVQDGLFKATTLEKKVQEVVSKRRLGELMLDTSHQSTKGKAFVCAVPANSMAYPRRFRTYPVRALASANCRIWEAARATTAAPTFFKRIAIGEEGQAKEEFIDGGLGCNNPTTQVLDEARNIFGNNRLVRCLVSIGTGHPGTVGLANPDAFQKVLPTKLISVLKKITTDCEATANGLSARFEDFEKFYFRFNVAHGAEGISLEEWDKIGELTEHTKAYMADVSVSKAMNEIVDVLCKPRQVGATLGSVCGVPQVLNRPLPMRIRPKPVPSPIFTGRKNVIKALEGFFSHREHGTNSRREYLLYGLGGVGKTQIALQFTQQYQHRFDRIFWIDASSRLTIEQSYKGIAAENYLGHPGKGGNDADSVGEEPTDAVLRWLGNLNQEWLLLFDNCESTEAIHDLIPSGDRGNVLYTCRDPALGLTLPRNAVSEVSEMEIEDAVTLLFRAAHQEEREIDNDLHQSARGIVKELGFLPLAIDIAGASICMGRYHLEDYIDTFHKHREEMMKDSTFKGASRYNQAVYTTWDISYNALKDFAKGKEDATNCQEAKAALQLLHLFAFLHNEGIMEDIFKRAAESRQLSNNAKAQHSFDNAARVSELLQVDADGIWDPFLFRKGLSVLRSLSLVRQDKSRQYFSMHVLVHSWARDHMPGAMRLRQACAVTALLSSSISWRYLAEDYAFRRQLLPHVRACKKHQAAGKTTEPEDLKDASNFSLVYYEGGHWREAEEMLMHVMETFKRVLGEKHPDTLTSMSNLASTYRNQGRVLGEEHPDTLTSMANLAHTLKSQARNDGAISLMEKCLELQKRILGPRHPNTESSVEAVNQWRIDNLRIGF</sequence>
<feature type="active site" description="Proton acceptor" evidence="4">
    <location>
        <position position="203"/>
    </location>
</feature>
<reference evidence="6" key="1">
    <citation type="journal article" date="2020" name="Stud. Mycol.">
        <title>101 Dothideomycetes genomes: a test case for predicting lifestyles and emergence of pathogens.</title>
        <authorList>
            <person name="Haridas S."/>
            <person name="Albert R."/>
            <person name="Binder M."/>
            <person name="Bloem J."/>
            <person name="Labutti K."/>
            <person name="Salamov A."/>
            <person name="Andreopoulos B."/>
            <person name="Baker S."/>
            <person name="Barry K."/>
            <person name="Bills G."/>
            <person name="Bluhm B."/>
            <person name="Cannon C."/>
            <person name="Castanera R."/>
            <person name="Culley D."/>
            <person name="Daum C."/>
            <person name="Ezra D."/>
            <person name="Gonzalez J."/>
            <person name="Henrissat B."/>
            <person name="Kuo A."/>
            <person name="Liang C."/>
            <person name="Lipzen A."/>
            <person name="Lutzoni F."/>
            <person name="Magnuson J."/>
            <person name="Mondo S."/>
            <person name="Nolan M."/>
            <person name="Ohm R."/>
            <person name="Pangilinan J."/>
            <person name="Park H.-J."/>
            <person name="Ramirez L."/>
            <person name="Alfaro M."/>
            <person name="Sun H."/>
            <person name="Tritt A."/>
            <person name="Yoshinaga Y."/>
            <person name="Zwiers L.-H."/>
            <person name="Turgeon B."/>
            <person name="Goodwin S."/>
            <person name="Spatafora J."/>
            <person name="Crous P."/>
            <person name="Grigoriev I."/>
        </authorList>
    </citation>
    <scope>NUCLEOTIDE SEQUENCE</scope>
    <source>
        <strain evidence="6">CBS 122367</strain>
    </source>
</reference>
<keyword evidence="2 4" id="KW-0442">Lipid degradation</keyword>
<dbReference type="GO" id="GO:0047499">
    <property type="term" value="F:calcium-independent phospholipase A2 activity"/>
    <property type="evidence" value="ECO:0007669"/>
    <property type="project" value="TreeGrafter"/>
</dbReference>
<dbReference type="InterPro" id="IPR016035">
    <property type="entry name" value="Acyl_Trfase/lysoPLipase"/>
</dbReference>
<dbReference type="InterPro" id="IPR027417">
    <property type="entry name" value="P-loop_NTPase"/>
</dbReference>
<dbReference type="SUPFAM" id="SSF52540">
    <property type="entry name" value="P-loop containing nucleoside triphosphate hydrolases"/>
    <property type="match status" value="1"/>
</dbReference>
<dbReference type="Gene3D" id="1.25.40.10">
    <property type="entry name" value="Tetratricopeptide repeat domain"/>
    <property type="match status" value="2"/>
</dbReference>
<dbReference type="GO" id="GO:0019369">
    <property type="term" value="P:arachidonate metabolic process"/>
    <property type="evidence" value="ECO:0007669"/>
    <property type="project" value="TreeGrafter"/>
</dbReference>
<dbReference type="InterPro" id="IPR011990">
    <property type="entry name" value="TPR-like_helical_dom_sf"/>
</dbReference>
<evidence type="ECO:0000256" key="4">
    <source>
        <dbReference type="PROSITE-ProRule" id="PRU01161"/>
    </source>
</evidence>
<dbReference type="GO" id="GO:0016042">
    <property type="term" value="P:lipid catabolic process"/>
    <property type="evidence" value="ECO:0007669"/>
    <property type="project" value="UniProtKB-UniRule"/>
</dbReference>
<evidence type="ECO:0000256" key="1">
    <source>
        <dbReference type="ARBA" id="ARBA00022801"/>
    </source>
</evidence>
<dbReference type="Proteomes" id="UP000799291">
    <property type="component" value="Unassembled WGS sequence"/>
</dbReference>
<feature type="domain" description="PNPLA" evidence="5">
    <location>
        <begin position="16"/>
        <end position="216"/>
    </location>
</feature>